<sequence>MTEAYVMETTESERRKAERERQRVERERRRMEEAERWYRSSRFRHRRARRALVGVGAAAMSLFWIAAVVCWLLAPSDLAMWTTFALAGVGVAVYAPVMFVLSAATQGMINLGGALLDERQRAERDKVYALAHRGTMWVIIATGIMLGIPTRSAQVVAAPAAALILLAVALLLTHLALPHLIAGWRVPDPLPDDED</sequence>
<evidence type="ECO:0000256" key="2">
    <source>
        <dbReference type="SAM" id="Phobius"/>
    </source>
</evidence>
<gene>
    <name evidence="3" type="ORF">GCM10010466_55950</name>
</gene>
<keyword evidence="2" id="KW-0472">Membrane</keyword>
<keyword evidence="4" id="KW-1185">Reference proteome</keyword>
<protein>
    <submittedName>
        <fullName evidence="3">Uncharacterized protein</fullName>
    </submittedName>
</protein>
<evidence type="ECO:0000256" key="1">
    <source>
        <dbReference type="SAM" id="MobiDB-lite"/>
    </source>
</evidence>
<reference evidence="4" key="1">
    <citation type="journal article" date="2019" name="Int. J. Syst. Evol. Microbiol.">
        <title>The Global Catalogue of Microorganisms (GCM) 10K type strain sequencing project: providing services to taxonomists for standard genome sequencing and annotation.</title>
        <authorList>
            <consortium name="The Broad Institute Genomics Platform"/>
            <consortium name="The Broad Institute Genome Sequencing Center for Infectious Disease"/>
            <person name="Wu L."/>
            <person name="Ma J."/>
        </authorList>
    </citation>
    <scope>NUCLEOTIDE SEQUENCE [LARGE SCALE GENOMIC DNA]</scope>
    <source>
        <strain evidence="4">JCM 9373</strain>
    </source>
</reference>
<feature type="compositionally biased region" description="Basic and acidic residues" evidence="1">
    <location>
        <begin position="11"/>
        <end position="26"/>
    </location>
</feature>
<comment type="caution">
    <text evidence="3">The sequence shown here is derived from an EMBL/GenBank/DDBJ whole genome shotgun (WGS) entry which is preliminary data.</text>
</comment>
<name>A0ABP6NTW1_9ACTN</name>
<feature type="transmembrane region" description="Helical" evidence="2">
    <location>
        <begin position="51"/>
        <end position="74"/>
    </location>
</feature>
<keyword evidence="2" id="KW-0812">Transmembrane</keyword>
<organism evidence="3 4">
    <name type="scientific">Planomonospora alba</name>
    <dbReference type="NCBI Taxonomy" id="161354"/>
    <lineage>
        <taxon>Bacteria</taxon>
        <taxon>Bacillati</taxon>
        <taxon>Actinomycetota</taxon>
        <taxon>Actinomycetes</taxon>
        <taxon>Streptosporangiales</taxon>
        <taxon>Streptosporangiaceae</taxon>
        <taxon>Planomonospora</taxon>
    </lineage>
</organism>
<keyword evidence="2" id="KW-1133">Transmembrane helix</keyword>
<proteinExistence type="predicted"/>
<evidence type="ECO:0000313" key="3">
    <source>
        <dbReference type="EMBL" id="GAA3158010.1"/>
    </source>
</evidence>
<feature type="transmembrane region" description="Helical" evidence="2">
    <location>
        <begin position="154"/>
        <end position="177"/>
    </location>
</feature>
<feature type="transmembrane region" description="Helical" evidence="2">
    <location>
        <begin position="127"/>
        <end position="148"/>
    </location>
</feature>
<accession>A0ABP6NTW1</accession>
<dbReference type="Proteomes" id="UP001500320">
    <property type="component" value="Unassembled WGS sequence"/>
</dbReference>
<feature type="region of interest" description="Disordered" evidence="1">
    <location>
        <begin position="1"/>
        <end position="26"/>
    </location>
</feature>
<evidence type="ECO:0000313" key="4">
    <source>
        <dbReference type="Proteomes" id="UP001500320"/>
    </source>
</evidence>
<dbReference type="RefSeq" id="WP_344864643.1">
    <property type="nucleotide sequence ID" value="NZ_BAAAUT010000057.1"/>
</dbReference>
<dbReference type="EMBL" id="BAAAUT010000057">
    <property type="protein sequence ID" value="GAA3158010.1"/>
    <property type="molecule type" value="Genomic_DNA"/>
</dbReference>
<feature type="transmembrane region" description="Helical" evidence="2">
    <location>
        <begin position="80"/>
        <end position="101"/>
    </location>
</feature>